<dbReference type="Gene3D" id="1.10.3670.10">
    <property type="entry name" value="Putative xylanase like domain"/>
    <property type="match status" value="1"/>
</dbReference>
<accession>A0A0F3QCC2</accession>
<feature type="signal peptide" evidence="1">
    <location>
        <begin position="1"/>
        <end position="21"/>
    </location>
</feature>
<keyword evidence="3" id="KW-1185">Reference proteome</keyword>
<dbReference type="Pfam" id="PF07313">
    <property type="entry name" value="AmiA-like"/>
    <property type="match status" value="1"/>
</dbReference>
<feature type="chain" id="PRO_5002465613" evidence="1">
    <location>
        <begin position="22"/>
        <end position="376"/>
    </location>
</feature>
<dbReference type="NCBIfam" id="TIGR03775">
    <property type="entry name" value="RPE3"/>
    <property type="match status" value="1"/>
</dbReference>
<name>A0A0F3QCC2_RICBE</name>
<evidence type="ECO:0000313" key="3">
    <source>
        <dbReference type="Proteomes" id="UP000033661"/>
    </source>
</evidence>
<protein>
    <submittedName>
        <fullName evidence="2">RPE3 domain protein</fullName>
    </submittedName>
</protein>
<organism evidence="2 3">
    <name type="scientific">Rickettsia bellii str. RML An4</name>
    <dbReference type="NCBI Taxonomy" id="1359193"/>
    <lineage>
        <taxon>Bacteria</taxon>
        <taxon>Pseudomonadati</taxon>
        <taxon>Pseudomonadota</taxon>
        <taxon>Alphaproteobacteria</taxon>
        <taxon>Rickettsiales</taxon>
        <taxon>Rickettsiaceae</taxon>
        <taxon>Rickettsieae</taxon>
        <taxon>Rickettsia</taxon>
        <taxon>belli group</taxon>
    </lineage>
</organism>
<dbReference type="SUPFAM" id="SSF54001">
    <property type="entry name" value="Cysteine proteinases"/>
    <property type="match status" value="1"/>
</dbReference>
<dbReference type="PATRIC" id="fig|1359193.3.peg.1150"/>
<evidence type="ECO:0000313" key="2">
    <source>
        <dbReference type="EMBL" id="KJV90188.1"/>
    </source>
</evidence>
<dbReference type="AlphaFoldDB" id="A0A0F3QCC2"/>
<sequence length="376" mass="43544">MRKKIILTLSICSIISFNSYAFNESTTTDKVQSENTQTNKISPINMQNLHKLAISLKDESFANKILAYSDYFIGKPYDTELGTNLIIWDKNRDKNELINLETFDCFSYIEMVIALAEIKEPNADSVKFKEQLAEALAKIMFPSDDISYVNRSHFMDEWLKNNSKYYTMENVFANLPYAKVKTAMINKAGLLETQINNYIKDNVSKNECFSFGEKYNQIKSIKPFKSDISYISFTDFLEHKQELTKQLVNKTQLNSESFRQDEFKDEPAERIKIREQRRMSKNSLGSSFLNDAVYLMVMTMDNPKLLELTKSEHNIAHVGFVFTKNDKLYFRHATPIGPKEIVEVSLEEYATGKKESKIFTGFTLFSLEQKDNPPNK</sequence>
<comment type="caution">
    <text evidence="2">The sequence shown here is derived from an EMBL/GenBank/DDBJ whole genome shotgun (WGS) entry which is preliminary data.</text>
</comment>
<dbReference type="Proteomes" id="UP000033661">
    <property type="component" value="Unassembled WGS sequence"/>
</dbReference>
<dbReference type="InterPro" id="IPR022437">
    <property type="entry name" value="RPE3"/>
</dbReference>
<keyword evidence="1" id="KW-0732">Signal</keyword>
<dbReference type="InterPro" id="IPR010846">
    <property type="entry name" value="AmiA-like"/>
</dbReference>
<dbReference type="InterPro" id="IPR038765">
    <property type="entry name" value="Papain-like_cys_pep_sf"/>
</dbReference>
<proteinExistence type="predicted"/>
<dbReference type="EMBL" id="LAOI01000001">
    <property type="protein sequence ID" value="KJV90188.1"/>
    <property type="molecule type" value="Genomic_DNA"/>
</dbReference>
<dbReference type="Gene3D" id="2.30.260.10">
    <property type="entry name" value="putative xylanase like domain"/>
    <property type="match status" value="1"/>
</dbReference>
<gene>
    <name evidence="2" type="ORF">RBEAN4_1190</name>
</gene>
<evidence type="ECO:0000256" key="1">
    <source>
        <dbReference type="SAM" id="SignalP"/>
    </source>
</evidence>
<reference evidence="2 3" key="1">
    <citation type="submission" date="2015-02" db="EMBL/GenBank/DDBJ databases">
        <title>Genome Sequencing of Rickettsiales.</title>
        <authorList>
            <person name="Daugherty S.C."/>
            <person name="Su Q."/>
            <person name="Abolude K."/>
            <person name="Beier-Sexton M."/>
            <person name="Carlyon J.A."/>
            <person name="Carter R."/>
            <person name="Day N.P."/>
            <person name="Dumler S.J."/>
            <person name="Dyachenko V."/>
            <person name="Godinez A."/>
            <person name="Kurtti T.J."/>
            <person name="Lichay M."/>
            <person name="Mullins K.E."/>
            <person name="Ott S."/>
            <person name="Pappas-Brown V."/>
            <person name="Paris D.H."/>
            <person name="Patel P."/>
            <person name="Richards A.L."/>
            <person name="Sadzewicz L."/>
            <person name="Sears K."/>
            <person name="Seidman D."/>
            <person name="Sengamalay N."/>
            <person name="Stenos J."/>
            <person name="Tallon L.J."/>
            <person name="Vincent G."/>
            <person name="Fraser C.M."/>
            <person name="Munderloh U."/>
            <person name="Dunning-Hotopp J.C."/>
        </authorList>
    </citation>
    <scope>NUCLEOTIDE SEQUENCE [LARGE SCALE GENOMIC DNA]</scope>
    <source>
        <strain evidence="2 3">RML An4</strain>
    </source>
</reference>